<protein>
    <recommendedName>
        <fullName evidence="2">histidine kinase</fullName>
        <ecNumber evidence="2">2.7.13.3</ecNumber>
    </recommendedName>
</protein>
<feature type="coiled-coil region" evidence="6">
    <location>
        <begin position="236"/>
        <end position="304"/>
    </location>
</feature>
<dbReference type="RefSeq" id="WP_062298464.1">
    <property type="nucleotide sequence ID" value="NZ_CP012036.1"/>
</dbReference>
<name>A0A0M4T9G7_9NOSO</name>
<dbReference type="InterPro" id="IPR003661">
    <property type="entry name" value="HisK_dim/P_dom"/>
</dbReference>
<dbReference type="STRING" id="224013.ACX27_20560"/>
<dbReference type="Gene3D" id="1.10.287.130">
    <property type="match status" value="1"/>
</dbReference>
<dbReference type="Gene3D" id="6.10.340.10">
    <property type="match status" value="1"/>
</dbReference>
<keyword evidence="7" id="KW-0812">Transmembrane</keyword>
<dbReference type="GO" id="GO:0000155">
    <property type="term" value="F:phosphorelay sensor kinase activity"/>
    <property type="evidence" value="ECO:0007669"/>
    <property type="project" value="InterPro"/>
</dbReference>
<dbReference type="PATRIC" id="fig|224013.5.peg.4924"/>
<organism evidence="9 10">
    <name type="scientific">Nostoc piscinale CENA21</name>
    <dbReference type="NCBI Taxonomy" id="224013"/>
    <lineage>
        <taxon>Bacteria</taxon>
        <taxon>Bacillati</taxon>
        <taxon>Cyanobacteriota</taxon>
        <taxon>Cyanophyceae</taxon>
        <taxon>Nostocales</taxon>
        <taxon>Nostocaceae</taxon>
        <taxon>Nostoc</taxon>
    </lineage>
</organism>
<dbReference type="CDD" id="cd00082">
    <property type="entry name" value="HisKA"/>
    <property type="match status" value="1"/>
</dbReference>
<keyword evidence="6" id="KW-0175">Coiled coil</keyword>
<dbReference type="InterPro" id="IPR003594">
    <property type="entry name" value="HATPase_dom"/>
</dbReference>
<proteinExistence type="predicted"/>
<dbReference type="AlphaFoldDB" id="A0A0M4T9G7"/>
<feature type="transmembrane region" description="Helical" evidence="7">
    <location>
        <begin position="12"/>
        <end position="36"/>
    </location>
</feature>
<reference evidence="9 10" key="2">
    <citation type="journal article" date="2016" name="Genome Announc.">
        <title>Draft Genome Sequence of the N2-Fixing Cyanobacterium Nostoc piscinale CENA21, Isolated from the Brazilian Amazon Floodplain.</title>
        <authorList>
            <person name="Leao T."/>
            <person name="Guimaraes P.I."/>
            <person name="de Melo A.G."/>
            <person name="Ramos R.T."/>
            <person name="Leao P.N."/>
            <person name="Silva A."/>
            <person name="Fiore M.F."/>
            <person name="Schneider M.P."/>
        </authorList>
    </citation>
    <scope>NUCLEOTIDE SEQUENCE [LARGE SCALE GENOMIC DNA]</scope>
    <source>
        <strain evidence="9 10">CENA21</strain>
    </source>
</reference>
<dbReference type="InterPro" id="IPR005467">
    <property type="entry name" value="His_kinase_dom"/>
</dbReference>
<gene>
    <name evidence="9" type="ORF">ACX27_20560</name>
</gene>
<dbReference type="Gene3D" id="3.30.565.10">
    <property type="entry name" value="Histidine kinase-like ATPase, C-terminal domain"/>
    <property type="match status" value="1"/>
</dbReference>
<sequence length="584" mass="64522">MSQPSKNHLSQQLLMGFGISLATVGLTTLGLNYFLIQSKLEQELEQRGQSITQGVGFSTEGLIELGNTSIIKRVVQNYATLPTVIEVAIVSPNGQTIARSGTELQNPPYASIHPELADVLKQSSETGLEGSFRITIDGKPALVEILPFSSTLFGQANRRGLAIAILDVQELQQQAWQTLSTSTIILLIGMSAILVLMTIMIQRFVLHPLQRLNKAVTDSHSIDHFVMPSGLPNNEIQFLAQTIQQAATRVEAYQQLEQEVAQRKQAQAALLESEAQLRQQAQDLEKAIQDLQQAQMRIIQSEKMSALGNLVAGVAHEINNPVCFIHGNLTHVNRYIQDLLQLIDLYQQQYPHSAEIIQTTVEAIDLEFLKQDFPKLLSSMKVGTERIQGIVQSLRNFSRLDEAELKAVNVHEGIESTLLILQNRLKSQTGSSTIEVIKDYGQLPLIECYPGQLNQVFMNLLSNAIDALEELTFNQQASTHNQLFQKTNLTIWIVTQVLADKTVSIHISDNGSGMDETVQGKLFDPFFTTKPVGKGTGLGLSISYQIVVGNHKGKLYCHSALGQGTEFVIEIPIHQSGRNYPASN</sequence>
<keyword evidence="3" id="KW-0597">Phosphoprotein</keyword>
<dbReference type="SUPFAM" id="SSF47384">
    <property type="entry name" value="Homodimeric domain of signal transducing histidine kinase"/>
    <property type="match status" value="1"/>
</dbReference>
<dbReference type="PANTHER" id="PTHR43065">
    <property type="entry name" value="SENSOR HISTIDINE KINASE"/>
    <property type="match status" value="1"/>
</dbReference>
<evidence type="ECO:0000313" key="9">
    <source>
        <dbReference type="EMBL" id="ALF56479.1"/>
    </source>
</evidence>
<keyword evidence="10" id="KW-1185">Reference proteome</keyword>
<keyword evidence="7" id="KW-0472">Membrane</keyword>
<reference evidence="10" key="1">
    <citation type="submission" date="2015-07" db="EMBL/GenBank/DDBJ databases">
        <title>Genome Of Nitrogen-Fixing Cyanobacterium Nostoc piscinale CENA21 From Solimoes/Amazon River Floodplain Sediments And Comparative Genomics To Uncover Biosynthetic Natural Products Potential.</title>
        <authorList>
            <person name="Leao T.F."/>
            <person name="Leao P.N."/>
            <person name="Guimaraes P.I."/>
            <person name="de Melo A.G.C."/>
            <person name="Ramos R.T.J."/>
            <person name="Silva A."/>
            <person name="Fiore M.F."/>
            <person name="Schneider M.P.C."/>
        </authorList>
    </citation>
    <scope>NUCLEOTIDE SEQUENCE [LARGE SCALE GENOMIC DNA]</scope>
    <source>
        <strain evidence="10">CENA21</strain>
    </source>
</reference>
<dbReference type="Proteomes" id="UP000062645">
    <property type="component" value="Chromosome"/>
</dbReference>
<evidence type="ECO:0000256" key="5">
    <source>
        <dbReference type="ARBA" id="ARBA00023012"/>
    </source>
</evidence>
<dbReference type="PROSITE" id="PS50109">
    <property type="entry name" value="HIS_KIN"/>
    <property type="match status" value="1"/>
</dbReference>
<evidence type="ECO:0000256" key="1">
    <source>
        <dbReference type="ARBA" id="ARBA00000085"/>
    </source>
</evidence>
<evidence type="ECO:0000256" key="4">
    <source>
        <dbReference type="ARBA" id="ARBA00022777"/>
    </source>
</evidence>
<evidence type="ECO:0000256" key="3">
    <source>
        <dbReference type="ARBA" id="ARBA00022553"/>
    </source>
</evidence>
<accession>A0A0M4T9G7</accession>
<dbReference type="SUPFAM" id="SSF55874">
    <property type="entry name" value="ATPase domain of HSP90 chaperone/DNA topoisomerase II/histidine kinase"/>
    <property type="match status" value="1"/>
</dbReference>
<keyword evidence="4 9" id="KW-0808">Transferase</keyword>
<dbReference type="SMART" id="SM00387">
    <property type="entry name" value="HATPase_c"/>
    <property type="match status" value="1"/>
</dbReference>
<dbReference type="EMBL" id="CP012036">
    <property type="protein sequence ID" value="ALF56479.1"/>
    <property type="molecule type" value="Genomic_DNA"/>
</dbReference>
<evidence type="ECO:0000256" key="2">
    <source>
        <dbReference type="ARBA" id="ARBA00012438"/>
    </source>
</evidence>
<comment type="catalytic activity">
    <reaction evidence="1">
        <text>ATP + protein L-histidine = ADP + protein N-phospho-L-histidine.</text>
        <dbReference type="EC" id="2.7.13.3"/>
    </reaction>
</comment>
<keyword evidence="5" id="KW-0902">Two-component regulatory system</keyword>
<dbReference type="PRINTS" id="PR00344">
    <property type="entry name" value="BCTRLSENSOR"/>
</dbReference>
<dbReference type="KEGG" id="npz:ACX27_20560"/>
<keyword evidence="7" id="KW-1133">Transmembrane helix</keyword>
<evidence type="ECO:0000313" key="10">
    <source>
        <dbReference type="Proteomes" id="UP000062645"/>
    </source>
</evidence>
<dbReference type="InterPro" id="IPR036890">
    <property type="entry name" value="HATPase_C_sf"/>
</dbReference>
<feature type="domain" description="Histidine kinase" evidence="8">
    <location>
        <begin position="313"/>
        <end position="575"/>
    </location>
</feature>
<dbReference type="InterPro" id="IPR004358">
    <property type="entry name" value="Sig_transdc_His_kin-like_C"/>
</dbReference>
<keyword evidence="4 9" id="KW-0418">Kinase</keyword>
<dbReference type="PANTHER" id="PTHR43065:SF50">
    <property type="entry name" value="HISTIDINE KINASE"/>
    <property type="match status" value="1"/>
</dbReference>
<dbReference type="InterPro" id="IPR036097">
    <property type="entry name" value="HisK_dim/P_sf"/>
</dbReference>
<dbReference type="OrthoDB" id="9772100at2"/>
<feature type="transmembrane region" description="Helical" evidence="7">
    <location>
        <begin position="184"/>
        <end position="205"/>
    </location>
</feature>
<evidence type="ECO:0000256" key="6">
    <source>
        <dbReference type="SAM" id="Coils"/>
    </source>
</evidence>
<dbReference type="EC" id="2.7.13.3" evidence="2"/>
<dbReference type="Pfam" id="PF02518">
    <property type="entry name" value="HATPase_c"/>
    <property type="match status" value="1"/>
</dbReference>
<evidence type="ECO:0000259" key="8">
    <source>
        <dbReference type="PROSITE" id="PS50109"/>
    </source>
</evidence>
<evidence type="ECO:0000256" key="7">
    <source>
        <dbReference type="SAM" id="Phobius"/>
    </source>
</evidence>